<dbReference type="GO" id="GO:0030261">
    <property type="term" value="P:chromosome condensation"/>
    <property type="evidence" value="ECO:0007669"/>
    <property type="project" value="UniProtKB-KW"/>
</dbReference>
<evidence type="ECO:0008006" key="7">
    <source>
        <dbReference type="Google" id="ProtNLM"/>
    </source>
</evidence>
<comment type="caution">
    <text evidence="5">The sequence shown here is derived from an EMBL/GenBank/DDBJ whole genome shotgun (WGS) entry which is preliminary data.</text>
</comment>
<reference evidence="5 6" key="1">
    <citation type="journal article" date="2016" name="Nat. Commun.">
        <title>Thousands of microbial genomes shed light on interconnected biogeochemical processes in an aquifer system.</title>
        <authorList>
            <person name="Anantharaman K."/>
            <person name="Brown C.T."/>
            <person name="Hug L.A."/>
            <person name="Sharon I."/>
            <person name="Castelle C.J."/>
            <person name="Probst A.J."/>
            <person name="Thomas B.C."/>
            <person name="Singh A."/>
            <person name="Wilkins M.J."/>
            <person name="Karaoz U."/>
            <person name="Brodie E.L."/>
            <person name="Williams K.H."/>
            <person name="Hubbard S.S."/>
            <person name="Banfield J.F."/>
        </authorList>
    </citation>
    <scope>NUCLEOTIDE SEQUENCE [LARGE SCALE GENOMIC DNA]</scope>
</reference>
<dbReference type="SUPFAM" id="SSF47729">
    <property type="entry name" value="IHF-like DNA-binding proteins"/>
    <property type="match status" value="1"/>
</dbReference>
<dbReference type="GO" id="GO:0003677">
    <property type="term" value="F:DNA binding"/>
    <property type="evidence" value="ECO:0007669"/>
    <property type="project" value="UniProtKB-KW"/>
</dbReference>
<protein>
    <recommendedName>
        <fullName evidence="7">DNA-binding protein HU</fullName>
    </recommendedName>
</protein>
<dbReference type="PANTHER" id="PTHR33175:SF3">
    <property type="entry name" value="DNA-BINDING PROTEIN HU-BETA"/>
    <property type="match status" value="1"/>
</dbReference>
<evidence type="ECO:0000256" key="2">
    <source>
        <dbReference type="ARBA" id="ARBA00023125"/>
    </source>
</evidence>
<evidence type="ECO:0000256" key="4">
    <source>
        <dbReference type="SAM" id="MobiDB-lite"/>
    </source>
</evidence>
<evidence type="ECO:0000313" key="6">
    <source>
        <dbReference type="Proteomes" id="UP000177097"/>
    </source>
</evidence>
<accession>A0A1F7U0B9</accession>
<dbReference type="STRING" id="1802389.A3C17_00315"/>
<dbReference type="InterPro" id="IPR000119">
    <property type="entry name" value="Hist_DNA-bd"/>
</dbReference>
<evidence type="ECO:0000256" key="3">
    <source>
        <dbReference type="RuleBase" id="RU003939"/>
    </source>
</evidence>
<keyword evidence="1" id="KW-0226">DNA condensation</keyword>
<dbReference type="Gene3D" id="4.10.520.10">
    <property type="entry name" value="IHF-like DNA-binding proteins"/>
    <property type="match status" value="1"/>
</dbReference>
<organism evidence="5 6">
    <name type="scientific">Candidatus Uhrbacteria bacterium RIFCSPHIGHO2_02_FULL_53_13</name>
    <dbReference type="NCBI Taxonomy" id="1802389"/>
    <lineage>
        <taxon>Bacteria</taxon>
        <taxon>Candidatus Uhriibacteriota</taxon>
    </lineage>
</organism>
<proteinExistence type="inferred from homology"/>
<evidence type="ECO:0000313" key="5">
    <source>
        <dbReference type="EMBL" id="OGL71730.1"/>
    </source>
</evidence>
<dbReference type="Proteomes" id="UP000177097">
    <property type="component" value="Unassembled WGS sequence"/>
</dbReference>
<feature type="region of interest" description="Disordered" evidence="4">
    <location>
        <begin position="91"/>
        <end position="125"/>
    </location>
</feature>
<feature type="compositionally biased region" description="Low complexity" evidence="4">
    <location>
        <begin position="95"/>
        <end position="113"/>
    </location>
</feature>
<dbReference type="PANTHER" id="PTHR33175">
    <property type="entry name" value="DNA-BINDING PROTEIN HU"/>
    <property type="match status" value="1"/>
</dbReference>
<sequence length="125" mass="13127">MNKADLAAVIADHLGLHKKQGEDIVDALQWAVTDALARQEEVTIAGFGTFSSRVRSARMGVNPRRPSERIRVPEVLVPKFKAGKALKDALKASHRAGGSSASASVEPVSSMSPPTALPGDSPSSI</sequence>
<dbReference type="SMART" id="SM00411">
    <property type="entry name" value="BHL"/>
    <property type="match status" value="1"/>
</dbReference>
<dbReference type="Pfam" id="PF00216">
    <property type="entry name" value="Bac_DNA_binding"/>
    <property type="match status" value="1"/>
</dbReference>
<dbReference type="EMBL" id="MGDX01000007">
    <property type="protein sequence ID" value="OGL71730.1"/>
    <property type="molecule type" value="Genomic_DNA"/>
</dbReference>
<comment type="similarity">
    <text evidence="3">Belongs to the bacterial histone-like protein family.</text>
</comment>
<keyword evidence="2" id="KW-0238">DNA-binding</keyword>
<dbReference type="PRINTS" id="PR01727">
    <property type="entry name" value="DNABINDINGHU"/>
</dbReference>
<dbReference type="CDD" id="cd13831">
    <property type="entry name" value="HU"/>
    <property type="match status" value="1"/>
</dbReference>
<gene>
    <name evidence="5" type="ORF">A3C17_00315</name>
</gene>
<evidence type="ECO:0000256" key="1">
    <source>
        <dbReference type="ARBA" id="ARBA00023067"/>
    </source>
</evidence>
<name>A0A1F7U0B9_9BACT</name>
<dbReference type="GO" id="GO:0030527">
    <property type="term" value="F:structural constituent of chromatin"/>
    <property type="evidence" value="ECO:0007669"/>
    <property type="project" value="InterPro"/>
</dbReference>
<dbReference type="AlphaFoldDB" id="A0A1F7U0B9"/>
<dbReference type="InterPro" id="IPR010992">
    <property type="entry name" value="IHF-like_DNA-bd_dom_sf"/>
</dbReference>